<dbReference type="PANTHER" id="PTHR14856">
    <property type="entry name" value="PQ-LOOP REPEAT-CONTAINING PROTEIN 1-LIKE PROTEIN"/>
    <property type="match status" value="1"/>
</dbReference>
<dbReference type="Proteomes" id="UP001249851">
    <property type="component" value="Unassembled WGS sequence"/>
</dbReference>
<feature type="transmembrane region" description="Helical" evidence="5">
    <location>
        <begin position="91"/>
        <end position="110"/>
    </location>
</feature>
<feature type="transmembrane region" description="Helical" evidence="5">
    <location>
        <begin position="130"/>
        <end position="151"/>
    </location>
</feature>
<dbReference type="InterPro" id="IPR006603">
    <property type="entry name" value="PQ-loop_rpt"/>
</dbReference>
<evidence type="ECO:0000256" key="3">
    <source>
        <dbReference type="ARBA" id="ARBA00022989"/>
    </source>
</evidence>
<sequence>MESNLNSLRDPVEIAASLENSKEGFLTILIQTVSWVSSAAMIVGAVVPYLPQYWDIWQSRDAEGFSLHVCLALLVANILRIFFWFGRHFELPLLLQSFIMIVAMLAMLQLCTKIRRESDMSAKKRSFLDYLLCVLIFIAVGGYITYLFVSFPMFVESVGFLAVFSEAILGVPQFYRNHINQSIIAPVQFWVCGLLQISIDIAILLQVYKFGSQERSHVK</sequence>
<protein>
    <submittedName>
        <fullName evidence="6">Solute carrier family 66 member 2</fullName>
    </submittedName>
</protein>
<dbReference type="InterPro" id="IPR052241">
    <property type="entry name" value="SLC66/Scramblase_ANY1"/>
</dbReference>
<keyword evidence="7" id="KW-1185">Reference proteome</keyword>
<dbReference type="FunFam" id="1.20.1280.290:FF:000008">
    <property type="entry name" value="PQ-loop repeat-containing protein 1"/>
    <property type="match status" value="1"/>
</dbReference>
<evidence type="ECO:0000256" key="4">
    <source>
        <dbReference type="ARBA" id="ARBA00023136"/>
    </source>
</evidence>
<keyword evidence="4 5" id="KW-0472">Membrane</keyword>
<keyword evidence="3 5" id="KW-1133">Transmembrane helix</keyword>
<dbReference type="Gene3D" id="1.20.1280.290">
    <property type="match status" value="1"/>
</dbReference>
<dbReference type="Pfam" id="PF04193">
    <property type="entry name" value="PQ-loop"/>
    <property type="match status" value="1"/>
</dbReference>
<dbReference type="AlphaFoldDB" id="A0AAD9UV17"/>
<gene>
    <name evidence="6" type="ORF">P5673_028247</name>
</gene>
<reference evidence="6" key="2">
    <citation type="journal article" date="2023" name="Science">
        <title>Genomic signatures of disease resistance in endangered staghorn corals.</title>
        <authorList>
            <person name="Vollmer S.V."/>
            <person name="Selwyn J.D."/>
            <person name="Despard B.A."/>
            <person name="Roesel C.L."/>
        </authorList>
    </citation>
    <scope>NUCLEOTIDE SEQUENCE</scope>
    <source>
        <strain evidence="6">K2</strain>
    </source>
</reference>
<dbReference type="PANTHER" id="PTHR14856:SF9">
    <property type="entry name" value="PQ-LOOP REPEAT-CONTAINING PROTEIN 1"/>
    <property type="match status" value="1"/>
</dbReference>
<comment type="caution">
    <text evidence="6">The sequence shown here is derived from an EMBL/GenBank/DDBJ whole genome shotgun (WGS) entry which is preliminary data.</text>
</comment>
<dbReference type="EMBL" id="JARQWQ010000103">
    <property type="protein sequence ID" value="KAK2551026.1"/>
    <property type="molecule type" value="Genomic_DNA"/>
</dbReference>
<dbReference type="GO" id="GO:0045332">
    <property type="term" value="P:phospholipid translocation"/>
    <property type="evidence" value="ECO:0007669"/>
    <property type="project" value="TreeGrafter"/>
</dbReference>
<accession>A0AAD9UV17</accession>
<feature type="transmembrane region" description="Helical" evidence="5">
    <location>
        <begin position="28"/>
        <end position="50"/>
    </location>
</feature>
<evidence type="ECO:0000256" key="1">
    <source>
        <dbReference type="ARBA" id="ARBA00004141"/>
    </source>
</evidence>
<name>A0AAD9UV17_ACRCE</name>
<evidence type="ECO:0000313" key="6">
    <source>
        <dbReference type="EMBL" id="KAK2551026.1"/>
    </source>
</evidence>
<comment type="subcellular location">
    <subcellularLocation>
        <location evidence="1">Membrane</location>
        <topology evidence="1">Multi-pass membrane protein</topology>
    </subcellularLocation>
</comment>
<proteinExistence type="predicted"/>
<feature type="transmembrane region" description="Helical" evidence="5">
    <location>
        <begin position="187"/>
        <end position="208"/>
    </location>
</feature>
<evidence type="ECO:0000256" key="5">
    <source>
        <dbReference type="SAM" id="Phobius"/>
    </source>
</evidence>
<evidence type="ECO:0000256" key="2">
    <source>
        <dbReference type="ARBA" id="ARBA00022692"/>
    </source>
</evidence>
<dbReference type="GO" id="GO:0016020">
    <property type="term" value="C:membrane"/>
    <property type="evidence" value="ECO:0007669"/>
    <property type="project" value="UniProtKB-SubCell"/>
</dbReference>
<reference evidence="6" key="1">
    <citation type="journal article" date="2023" name="G3 (Bethesda)">
        <title>Whole genome assembly and annotation of the endangered Caribbean coral Acropora cervicornis.</title>
        <authorList>
            <person name="Selwyn J.D."/>
            <person name="Vollmer S.V."/>
        </authorList>
    </citation>
    <scope>NUCLEOTIDE SEQUENCE</scope>
    <source>
        <strain evidence="6">K2</strain>
    </source>
</reference>
<dbReference type="GO" id="GO:0005829">
    <property type="term" value="C:cytosol"/>
    <property type="evidence" value="ECO:0007669"/>
    <property type="project" value="GOC"/>
</dbReference>
<feature type="transmembrane region" description="Helical" evidence="5">
    <location>
        <begin position="62"/>
        <end position="85"/>
    </location>
</feature>
<dbReference type="GO" id="GO:0005768">
    <property type="term" value="C:endosome"/>
    <property type="evidence" value="ECO:0007669"/>
    <property type="project" value="TreeGrafter"/>
</dbReference>
<dbReference type="GO" id="GO:0005802">
    <property type="term" value="C:trans-Golgi network"/>
    <property type="evidence" value="ECO:0007669"/>
    <property type="project" value="TreeGrafter"/>
</dbReference>
<dbReference type="GO" id="GO:0042147">
    <property type="term" value="P:retrograde transport, endosome to Golgi"/>
    <property type="evidence" value="ECO:0007669"/>
    <property type="project" value="TreeGrafter"/>
</dbReference>
<keyword evidence="2 5" id="KW-0812">Transmembrane</keyword>
<organism evidence="6 7">
    <name type="scientific">Acropora cervicornis</name>
    <name type="common">Staghorn coral</name>
    <dbReference type="NCBI Taxonomy" id="6130"/>
    <lineage>
        <taxon>Eukaryota</taxon>
        <taxon>Metazoa</taxon>
        <taxon>Cnidaria</taxon>
        <taxon>Anthozoa</taxon>
        <taxon>Hexacorallia</taxon>
        <taxon>Scleractinia</taxon>
        <taxon>Astrocoeniina</taxon>
        <taxon>Acroporidae</taxon>
        <taxon>Acropora</taxon>
    </lineage>
</organism>
<evidence type="ECO:0000313" key="7">
    <source>
        <dbReference type="Proteomes" id="UP001249851"/>
    </source>
</evidence>